<dbReference type="InterPro" id="IPR012148">
    <property type="entry name" value="ABBA_DMATS-like"/>
</dbReference>
<evidence type="ECO:0000313" key="5">
    <source>
        <dbReference type="Proteomes" id="UP000248961"/>
    </source>
</evidence>
<organism evidence="4 5">
    <name type="scientific">Aspergillus homomorphus (strain CBS 101889)</name>
    <dbReference type="NCBI Taxonomy" id="1450537"/>
    <lineage>
        <taxon>Eukaryota</taxon>
        <taxon>Fungi</taxon>
        <taxon>Dikarya</taxon>
        <taxon>Ascomycota</taxon>
        <taxon>Pezizomycotina</taxon>
        <taxon>Eurotiomycetes</taxon>
        <taxon>Eurotiomycetidae</taxon>
        <taxon>Eurotiales</taxon>
        <taxon>Aspergillaceae</taxon>
        <taxon>Aspergillus</taxon>
        <taxon>Aspergillus subgen. Circumdati</taxon>
    </lineage>
</organism>
<dbReference type="VEuPathDB" id="FungiDB:BO97DRAFT_428235"/>
<evidence type="ECO:0000313" key="4">
    <source>
        <dbReference type="EMBL" id="RAL08587.1"/>
    </source>
</evidence>
<feature type="binding site" evidence="3">
    <location>
        <position position="428"/>
    </location>
    <ligand>
        <name>dimethylallyl diphosphate</name>
        <dbReference type="ChEBI" id="CHEBI:57623"/>
    </ligand>
</feature>
<dbReference type="NCBIfam" id="TIGR03429">
    <property type="entry name" value="arom_pren_DMATS"/>
    <property type="match status" value="1"/>
</dbReference>
<evidence type="ECO:0000256" key="3">
    <source>
        <dbReference type="PIRSR" id="PIRSR000509-1"/>
    </source>
</evidence>
<dbReference type="InterPro" id="IPR017795">
    <property type="entry name" value="ABBA_NscD-like"/>
</dbReference>
<comment type="similarity">
    <text evidence="1">Belongs to the tryptophan dimethylallyltransferase family.</text>
</comment>
<feature type="binding site" evidence="3">
    <location>
        <position position="201"/>
    </location>
    <ligand>
        <name>dimethylallyl diphosphate</name>
        <dbReference type="ChEBI" id="CHEBI:57623"/>
    </ligand>
</feature>
<dbReference type="EMBL" id="KZ824312">
    <property type="protein sequence ID" value="RAL08587.1"/>
    <property type="molecule type" value="Genomic_DNA"/>
</dbReference>
<keyword evidence="2 4" id="KW-0808">Transferase</keyword>
<feature type="binding site" evidence="3">
    <location>
        <position position="269"/>
    </location>
    <ligand>
        <name>dimethylallyl diphosphate</name>
        <dbReference type="ChEBI" id="CHEBI:57623"/>
    </ligand>
</feature>
<sequence length="439" mass="50203">MAALQNLFPVDHAHVPLASKKDVNPTEKLHHDIDVKEENDQVEWWQDTGRLCGRFLQVAGYSPQLQDYYLGFTNTTLIPALGPHPQEWRSVITRSGLAIEYSLNFQENTNPMLRIGFEPISYLAKTDKDPFNKVAHAELCNQLAQMGLKGFDSTLFHHFAKDFLLSDHQADNFPADRIGPDTVRSQAAFGFDFKDGKIGVKGYVFPRLKALSSGIPVGQLIMDSVRKVEHQMQCSGPAVSLLNAYMEENGGYNEYTFLSWDFVTPAQSRLKFYGVHNDVTMRKVAEMWTLDGRLLDETTLKGLVLIERLWRLLKIGEGVREYEGTWDDGVKSTDKDVATPIVWNYEIRQGCDQPIPKLYFPVHGENDLLVAQAISEFFRSIGWIDRAEKYVDELRFLYPEEDIATTSRLQSWISFAYTKQTGVYMSVYYHSTISYPWSH</sequence>
<protein>
    <submittedName>
        <fullName evidence="4">Brevianamide F reverse prenyltransferase</fullName>
    </submittedName>
</protein>
<name>A0A395HL54_ASPHC</name>
<accession>A0A395HL54</accession>
<feature type="binding site" evidence="3">
    <location>
        <position position="424"/>
    </location>
    <ligand>
        <name>dimethylallyl diphosphate</name>
        <dbReference type="ChEBI" id="CHEBI:57623"/>
    </ligand>
</feature>
<feature type="binding site" evidence="3">
    <location>
        <position position="203"/>
    </location>
    <ligand>
        <name>dimethylallyl diphosphate</name>
        <dbReference type="ChEBI" id="CHEBI:57623"/>
    </ligand>
</feature>
<dbReference type="Proteomes" id="UP000248961">
    <property type="component" value="Unassembled WGS sequence"/>
</dbReference>
<dbReference type="GO" id="GO:0009820">
    <property type="term" value="P:alkaloid metabolic process"/>
    <property type="evidence" value="ECO:0007669"/>
    <property type="project" value="InterPro"/>
</dbReference>
<evidence type="ECO:0000256" key="1">
    <source>
        <dbReference type="ARBA" id="ARBA00010209"/>
    </source>
</evidence>
<dbReference type="OrthoDB" id="5392033at2759"/>
<dbReference type="CDD" id="cd13929">
    <property type="entry name" value="PT-DMATS_CymD"/>
    <property type="match status" value="1"/>
</dbReference>
<evidence type="ECO:0000256" key="2">
    <source>
        <dbReference type="ARBA" id="ARBA00022679"/>
    </source>
</evidence>
<feature type="binding site" evidence="3">
    <location>
        <position position="100"/>
    </location>
    <ligand>
        <name>dimethylallyl diphosphate</name>
        <dbReference type="ChEBI" id="CHEBI:57623"/>
    </ligand>
</feature>
<proteinExistence type="inferred from homology"/>
<dbReference type="SFLD" id="SFLDS00036">
    <property type="entry name" value="Aromatic_Prenyltransferase"/>
    <property type="match status" value="1"/>
</dbReference>
<dbReference type="Pfam" id="PF11991">
    <property type="entry name" value="Trp_DMAT"/>
    <property type="match status" value="1"/>
</dbReference>
<feature type="binding site" evidence="3">
    <location>
        <position position="271"/>
    </location>
    <ligand>
        <name>dimethylallyl diphosphate</name>
        <dbReference type="ChEBI" id="CHEBI:57623"/>
    </ligand>
</feature>
<dbReference type="PANTHER" id="PTHR40627">
    <property type="entry name" value="INDOLE PRENYLTRANSFERASE TDIB-RELATED"/>
    <property type="match status" value="1"/>
</dbReference>
<dbReference type="InterPro" id="IPR033964">
    <property type="entry name" value="ABBA"/>
</dbReference>
<feature type="binding site" evidence="3">
    <location>
        <position position="359"/>
    </location>
    <ligand>
        <name>dimethylallyl diphosphate</name>
        <dbReference type="ChEBI" id="CHEBI:57623"/>
    </ligand>
</feature>
<dbReference type="GO" id="GO:0016765">
    <property type="term" value="F:transferase activity, transferring alkyl or aryl (other than methyl) groups"/>
    <property type="evidence" value="ECO:0007669"/>
    <property type="project" value="InterPro"/>
</dbReference>
<reference evidence="4 5" key="1">
    <citation type="submission" date="2018-02" db="EMBL/GenBank/DDBJ databases">
        <title>The genomes of Aspergillus section Nigri reveals drivers in fungal speciation.</title>
        <authorList>
            <consortium name="DOE Joint Genome Institute"/>
            <person name="Vesth T.C."/>
            <person name="Nybo J."/>
            <person name="Theobald S."/>
            <person name="Brandl J."/>
            <person name="Frisvad J.C."/>
            <person name="Nielsen K.F."/>
            <person name="Lyhne E.K."/>
            <person name="Kogle M.E."/>
            <person name="Kuo A."/>
            <person name="Riley R."/>
            <person name="Clum A."/>
            <person name="Nolan M."/>
            <person name="Lipzen A."/>
            <person name="Salamov A."/>
            <person name="Henrissat B."/>
            <person name="Wiebenga A."/>
            <person name="De vries R.P."/>
            <person name="Grigoriev I.V."/>
            <person name="Mortensen U.H."/>
            <person name="Andersen M.R."/>
            <person name="Baker S.E."/>
        </authorList>
    </citation>
    <scope>NUCLEOTIDE SEQUENCE [LARGE SCALE GENOMIC DNA]</scope>
    <source>
        <strain evidence="4 5">CBS 101889</strain>
    </source>
</reference>
<dbReference type="PIRSF" id="PIRSF000509">
    <property type="entry name" value="Trp_DMAT"/>
    <property type="match status" value="1"/>
</dbReference>
<dbReference type="PANTHER" id="PTHR40627:SF3">
    <property type="entry name" value="PRENYLTRANSFERASE ASQH2-RELATED"/>
    <property type="match status" value="1"/>
</dbReference>
<gene>
    <name evidence="4" type="ORF">BO97DRAFT_428235</name>
</gene>
<dbReference type="AlphaFoldDB" id="A0A395HL54"/>
<feature type="binding site" evidence="3">
    <location>
        <position position="114"/>
    </location>
    <ligand>
        <name>dimethylallyl diphosphate</name>
        <dbReference type="ChEBI" id="CHEBI:57623"/>
    </ligand>
</feature>
<dbReference type="SFLD" id="SFLDG01162">
    <property type="entry name" value="I"/>
    <property type="match status" value="1"/>
</dbReference>
<dbReference type="GeneID" id="37201558"/>
<keyword evidence="5" id="KW-1185">Reference proteome</keyword>
<dbReference type="RefSeq" id="XP_025547741.1">
    <property type="nucleotide sequence ID" value="XM_025697269.1"/>
</dbReference>
<feature type="binding site" evidence="3">
    <location>
        <position position="273"/>
    </location>
    <ligand>
        <name>dimethylallyl diphosphate</name>
        <dbReference type="ChEBI" id="CHEBI:57623"/>
    </ligand>
</feature>